<sequence>MKAIRRFGLIIAVLLLGLLIGKLSLLANVLFFSGLFLTWFMLWDDKRYAQRQKRRKMAQMNPHYYPEDEPREDYYYVNPYDYTDHFHKSA</sequence>
<evidence type="ECO:0000313" key="3">
    <source>
        <dbReference type="Proteomes" id="UP000774130"/>
    </source>
</evidence>
<evidence type="ECO:0000313" key="2">
    <source>
        <dbReference type="EMBL" id="MBV7390171.1"/>
    </source>
</evidence>
<evidence type="ECO:0000256" key="1">
    <source>
        <dbReference type="SAM" id="Phobius"/>
    </source>
</evidence>
<comment type="caution">
    <text evidence="2">The sequence shown here is derived from an EMBL/GenBank/DDBJ whole genome shotgun (WGS) entry which is preliminary data.</text>
</comment>
<feature type="transmembrane region" description="Helical" evidence="1">
    <location>
        <begin position="29"/>
        <end position="45"/>
    </location>
</feature>
<dbReference type="EMBL" id="JAHUZB010000002">
    <property type="protein sequence ID" value="MBV7390171.1"/>
    <property type="molecule type" value="Genomic_DNA"/>
</dbReference>
<keyword evidence="1" id="KW-1133">Transmembrane helix</keyword>
<protein>
    <submittedName>
        <fullName evidence="2">Uncharacterized protein</fullName>
    </submittedName>
</protein>
<dbReference type="Proteomes" id="UP000774130">
    <property type="component" value="Unassembled WGS sequence"/>
</dbReference>
<keyword evidence="1" id="KW-0472">Membrane</keyword>
<name>A0ABS6TB86_9ENTE</name>
<gene>
    <name evidence="2" type="ORF">KUA55_05720</name>
</gene>
<feature type="transmembrane region" description="Helical" evidence="1">
    <location>
        <begin position="7"/>
        <end position="23"/>
    </location>
</feature>
<reference evidence="2 3" key="1">
    <citation type="submission" date="2021-06" db="EMBL/GenBank/DDBJ databases">
        <title>Enterococcus alishanensis sp. nov., a novel lactic acid bacterium isolated from fresh coffee beans.</title>
        <authorList>
            <person name="Chen Y.-S."/>
        </authorList>
    </citation>
    <scope>NUCLEOTIDE SEQUENCE [LARGE SCALE GENOMIC DNA]</scope>
    <source>
        <strain evidence="2 3">ALS3</strain>
    </source>
</reference>
<proteinExistence type="predicted"/>
<keyword evidence="3" id="KW-1185">Reference proteome</keyword>
<accession>A0ABS6TB86</accession>
<keyword evidence="1" id="KW-0812">Transmembrane</keyword>
<dbReference type="RefSeq" id="WP_218325221.1">
    <property type="nucleotide sequence ID" value="NZ_JAHUZB010000002.1"/>
</dbReference>
<organism evidence="2 3">
    <name type="scientific">Enterococcus alishanensis</name>
    <dbReference type="NCBI Taxonomy" id="1303817"/>
    <lineage>
        <taxon>Bacteria</taxon>
        <taxon>Bacillati</taxon>
        <taxon>Bacillota</taxon>
        <taxon>Bacilli</taxon>
        <taxon>Lactobacillales</taxon>
        <taxon>Enterococcaceae</taxon>
        <taxon>Enterococcus</taxon>
    </lineage>
</organism>